<organism evidence="1 2">
    <name type="scientific">Octopus vulgaris</name>
    <name type="common">Common octopus</name>
    <dbReference type="NCBI Taxonomy" id="6645"/>
    <lineage>
        <taxon>Eukaryota</taxon>
        <taxon>Metazoa</taxon>
        <taxon>Spiralia</taxon>
        <taxon>Lophotrochozoa</taxon>
        <taxon>Mollusca</taxon>
        <taxon>Cephalopoda</taxon>
        <taxon>Coleoidea</taxon>
        <taxon>Octopodiformes</taxon>
        <taxon>Octopoda</taxon>
        <taxon>Incirrata</taxon>
        <taxon>Octopodidae</taxon>
        <taxon>Octopus</taxon>
    </lineage>
</organism>
<sequence>MILSKVKIFSCMEKPTSVLQYRICEDQWFGSARIINMNATGHALTALITRRQYQPWKNQIDDKQWCTRNQQPQNQVHPCHWDDNSRHHLYILRNTSNNLRFDECKRLSYPPKWFSHPEKRFRKLFSQIMDILKSCLFALFYLASAASYKIIQSGPAVLNRNLTLSITISDMKRPVVWKCDNYKYECDRTCANGTDYKVTHSGDTSKLWIRKVTKKCSTWKFEDDNLNIGRIDLEIKSDTTPEASDDITLKSFGGGAQGTSSLRTKSILVIGMITAVIIYTF</sequence>
<dbReference type="Proteomes" id="UP001162480">
    <property type="component" value="Chromosome 29"/>
</dbReference>
<dbReference type="AlphaFoldDB" id="A0AA36FRJ3"/>
<protein>
    <submittedName>
        <fullName evidence="1">Uncharacterized protein</fullName>
    </submittedName>
</protein>
<reference evidence="1" key="1">
    <citation type="submission" date="2023-08" db="EMBL/GenBank/DDBJ databases">
        <authorList>
            <person name="Alioto T."/>
            <person name="Alioto T."/>
            <person name="Gomez Garrido J."/>
        </authorList>
    </citation>
    <scope>NUCLEOTIDE SEQUENCE</scope>
</reference>
<name>A0AA36FRJ3_OCTVU</name>
<keyword evidence="2" id="KW-1185">Reference proteome</keyword>
<gene>
    <name evidence="1" type="ORF">OCTVUL_1B027584</name>
</gene>
<dbReference type="EMBL" id="OX597842">
    <property type="protein sequence ID" value="CAI9743633.1"/>
    <property type="molecule type" value="Genomic_DNA"/>
</dbReference>
<proteinExistence type="predicted"/>
<evidence type="ECO:0000313" key="1">
    <source>
        <dbReference type="EMBL" id="CAI9743633.1"/>
    </source>
</evidence>
<evidence type="ECO:0000313" key="2">
    <source>
        <dbReference type="Proteomes" id="UP001162480"/>
    </source>
</evidence>
<accession>A0AA36FRJ3</accession>